<name>A0ABT7A8N5_9ACTN</name>
<dbReference type="Proteomes" id="UP001214441">
    <property type="component" value="Unassembled WGS sequence"/>
</dbReference>
<dbReference type="SUPFAM" id="SSF53335">
    <property type="entry name" value="S-adenosyl-L-methionine-dependent methyltransferases"/>
    <property type="match status" value="1"/>
</dbReference>
<keyword evidence="3" id="KW-1185">Reference proteome</keyword>
<proteinExistence type="predicted"/>
<evidence type="ECO:0000313" key="2">
    <source>
        <dbReference type="EMBL" id="MDJ1137676.1"/>
    </source>
</evidence>
<evidence type="ECO:0000313" key="3">
    <source>
        <dbReference type="Proteomes" id="UP001214441"/>
    </source>
</evidence>
<dbReference type="Gene3D" id="3.40.50.150">
    <property type="entry name" value="Vaccinia Virus protein VP39"/>
    <property type="match status" value="1"/>
</dbReference>
<keyword evidence="2" id="KW-0489">Methyltransferase</keyword>
<feature type="domain" description="Methyltransferase type 11" evidence="1">
    <location>
        <begin position="52"/>
        <end position="145"/>
    </location>
</feature>
<organism evidence="2 3">
    <name type="scientific">Streptomyces iconiensis</name>
    <dbReference type="NCBI Taxonomy" id="1384038"/>
    <lineage>
        <taxon>Bacteria</taxon>
        <taxon>Bacillati</taxon>
        <taxon>Actinomycetota</taxon>
        <taxon>Actinomycetes</taxon>
        <taxon>Kitasatosporales</taxon>
        <taxon>Streptomycetaceae</taxon>
        <taxon>Streptomyces</taxon>
    </lineage>
</organism>
<dbReference type="PANTHER" id="PTHR45036:SF1">
    <property type="entry name" value="METHYLTRANSFERASE LIKE 7A"/>
    <property type="match status" value="1"/>
</dbReference>
<keyword evidence="2" id="KW-0808">Transferase</keyword>
<dbReference type="GO" id="GO:0032259">
    <property type="term" value="P:methylation"/>
    <property type="evidence" value="ECO:0007669"/>
    <property type="project" value="UniProtKB-KW"/>
</dbReference>
<comment type="caution">
    <text evidence="2">The sequence shown here is derived from an EMBL/GenBank/DDBJ whole genome shotgun (WGS) entry which is preliminary data.</text>
</comment>
<reference evidence="2 3" key="1">
    <citation type="submission" date="2023-05" db="EMBL/GenBank/DDBJ databases">
        <title>Streptantibioticus silvisoli sp. nov., acidotolerant actinomycetes 1 from pine litter.</title>
        <authorList>
            <person name="Swiecimska M."/>
            <person name="Golinska P."/>
            <person name="Sangal V."/>
            <person name="Wachnowicz B."/>
            <person name="Goodfellow M."/>
        </authorList>
    </citation>
    <scope>NUCLEOTIDE SEQUENCE [LARGE SCALE GENOMIC DNA]</scope>
    <source>
        <strain evidence="2 3">DSM 42109</strain>
    </source>
</reference>
<dbReference type="CDD" id="cd02440">
    <property type="entry name" value="AdoMet_MTases"/>
    <property type="match status" value="1"/>
</dbReference>
<dbReference type="InterPro" id="IPR052356">
    <property type="entry name" value="Thiol_S-MT"/>
</dbReference>
<protein>
    <submittedName>
        <fullName evidence="2">Class I SAM-dependent methyltransferase</fullName>
    </submittedName>
</protein>
<dbReference type="InterPro" id="IPR029063">
    <property type="entry name" value="SAM-dependent_MTases_sf"/>
</dbReference>
<sequence length="222" mass="23892">MPAKTNRPPRDAVRHPVFARCYARMSVISDQRAGTAAHRAELLAGLSGRVAEIGAGNGRNFAHYPDTVTEVVAVEPERTMRQLAAEEALGVKANIDVLPGTAEELPLADSSCDAAVTSLVLCSLPDVKRALREIARVLRPGGELRFYEHGVAEGRPGLAAVQRAVDATVWPRLFGGCHTSREPLADIEGAGFTELEFRRVRVPEGGPALPHAFHVLGRARRP</sequence>
<dbReference type="InterPro" id="IPR013216">
    <property type="entry name" value="Methyltransf_11"/>
</dbReference>
<dbReference type="EMBL" id="JANCPR020000063">
    <property type="protein sequence ID" value="MDJ1137676.1"/>
    <property type="molecule type" value="Genomic_DNA"/>
</dbReference>
<gene>
    <name evidence="2" type="ORF">NMN56_038125</name>
</gene>
<dbReference type="PANTHER" id="PTHR45036">
    <property type="entry name" value="METHYLTRANSFERASE LIKE 7B"/>
    <property type="match status" value="1"/>
</dbReference>
<evidence type="ECO:0000259" key="1">
    <source>
        <dbReference type="Pfam" id="PF08241"/>
    </source>
</evidence>
<accession>A0ABT7A8N5</accession>
<dbReference type="RefSeq" id="WP_274042628.1">
    <property type="nucleotide sequence ID" value="NZ_JANCPR020000063.1"/>
</dbReference>
<dbReference type="Pfam" id="PF08241">
    <property type="entry name" value="Methyltransf_11"/>
    <property type="match status" value="1"/>
</dbReference>
<dbReference type="GO" id="GO:0008168">
    <property type="term" value="F:methyltransferase activity"/>
    <property type="evidence" value="ECO:0007669"/>
    <property type="project" value="UniProtKB-KW"/>
</dbReference>